<sequence>MVESVQSVYPSDSKAKEVGDPEADLERDQRAVYVSEIPLWATKKDINKFFSSVCEVRDIELVMDPHRPEKAVGYVKFYHPEYVSMAINLSGQLLCGEPINIEPVNARDSSTGESDSKAKGVVDPGADLERDQRTVYVSEIPLWATREDVNKFFSSVCKVRDIELVMDPHTLQKAVGYIEFYHPEYVSMAINLSGQLLCGEPINIEPLNARDPSTGERSHTLTDMNNCLDKPLHLMTSAERIDASTDRRELKDVDYRSVSYNKVTGKRSRTIPGELWLARKKADAVKAAQSSPDLTSALPLHTLFSPVSMQQETWNQLVRDKADAVEAAQSSPVLTPALPQHTLFSPVTMQQETSNQTLPLNSPQQFLPPQVWPQQYDQLVWPLQFLIQVWPQQYQQQVWPQQYQPQQYQQQVWPQLYQQQVWPQLYQQQQGFCTFCFLW</sequence>
<proteinExistence type="predicted"/>
<organism evidence="1 2">
    <name type="scientific">Vaccinium darrowii</name>
    <dbReference type="NCBI Taxonomy" id="229202"/>
    <lineage>
        <taxon>Eukaryota</taxon>
        <taxon>Viridiplantae</taxon>
        <taxon>Streptophyta</taxon>
        <taxon>Embryophyta</taxon>
        <taxon>Tracheophyta</taxon>
        <taxon>Spermatophyta</taxon>
        <taxon>Magnoliopsida</taxon>
        <taxon>eudicotyledons</taxon>
        <taxon>Gunneridae</taxon>
        <taxon>Pentapetalae</taxon>
        <taxon>asterids</taxon>
        <taxon>Ericales</taxon>
        <taxon>Ericaceae</taxon>
        <taxon>Vaccinioideae</taxon>
        <taxon>Vaccinieae</taxon>
        <taxon>Vaccinium</taxon>
    </lineage>
</organism>
<dbReference type="Proteomes" id="UP000828048">
    <property type="component" value="Chromosome 4"/>
</dbReference>
<protein>
    <submittedName>
        <fullName evidence="1">Uncharacterized protein</fullName>
    </submittedName>
</protein>
<keyword evidence="2" id="KW-1185">Reference proteome</keyword>
<reference evidence="1 2" key="1">
    <citation type="journal article" date="2021" name="Hortic Res">
        <title>High-quality reference genome and annotation aids understanding of berry development for evergreen blueberry (Vaccinium darrowii).</title>
        <authorList>
            <person name="Yu J."/>
            <person name="Hulse-Kemp A.M."/>
            <person name="Babiker E."/>
            <person name="Staton M."/>
        </authorList>
    </citation>
    <scope>NUCLEOTIDE SEQUENCE [LARGE SCALE GENOMIC DNA]</scope>
    <source>
        <strain evidence="2">cv. NJ 8807/NJ 8810</strain>
        <tissue evidence="1">Young leaf</tissue>
    </source>
</reference>
<comment type="caution">
    <text evidence="1">The sequence shown here is derived from an EMBL/GenBank/DDBJ whole genome shotgun (WGS) entry which is preliminary data.</text>
</comment>
<accession>A0ACB7Z3D4</accession>
<dbReference type="EMBL" id="CM037154">
    <property type="protein sequence ID" value="KAH7860194.1"/>
    <property type="molecule type" value="Genomic_DNA"/>
</dbReference>
<evidence type="ECO:0000313" key="2">
    <source>
        <dbReference type="Proteomes" id="UP000828048"/>
    </source>
</evidence>
<name>A0ACB7Z3D4_9ERIC</name>
<gene>
    <name evidence="1" type="ORF">Vadar_010445</name>
</gene>
<evidence type="ECO:0000313" key="1">
    <source>
        <dbReference type="EMBL" id="KAH7860194.1"/>
    </source>
</evidence>